<sequence>AIIDAGLCLDDSVEHLQILGVDILVDSARAPLTIIELEEGEGEKGSQDRYRE</sequence>
<name>X1IIF3_9ZZZZ</name>
<protein>
    <submittedName>
        <fullName evidence="1">Uncharacterized protein</fullName>
    </submittedName>
</protein>
<reference evidence="1" key="1">
    <citation type="journal article" date="2014" name="Front. Microbiol.">
        <title>High frequency of phylogenetically diverse reductive dehalogenase-homologous genes in deep subseafloor sedimentary metagenomes.</title>
        <authorList>
            <person name="Kawai M."/>
            <person name="Futagami T."/>
            <person name="Toyoda A."/>
            <person name="Takaki Y."/>
            <person name="Nishi S."/>
            <person name="Hori S."/>
            <person name="Arai W."/>
            <person name="Tsubouchi T."/>
            <person name="Morono Y."/>
            <person name="Uchiyama I."/>
            <person name="Ito T."/>
            <person name="Fujiyama A."/>
            <person name="Inagaki F."/>
            <person name="Takami H."/>
        </authorList>
    </citation>
    <scope>NUCLEOTIDE SEQUENCE</scope>
    <source>
        <strain evidence="1">Expedition CK06-06</strain>
    </source>
</reference>
<organism evidence="1">
    <name type="scientific">marine sediment metagenome</name>
    <dbReference type="NCBI Taxonomy" id="412755"/>
    <lineage>
        <taxon>unclassified sequences</taxon>
        <taxon>metagenomes</taxon>
        <taxon>ecological metagenomes</taxon>
    </lineage>
</organism>
<feature type="non-terminal residue" evidence="1">
    <location>
        <position position="1"/>
    </location>
</feature>
<gene>
    <name evidence="1" type="ORF">S03H2_48630</name>
</gene>
<proteinExistence type="predicted"/>
<accession>X1IIF3</accession>
<dbReference type="AlphaFoldDB" id="X1IIF3"/>
<dbReference type="EMBL" id="BARU01030673">
    <property type="protein sequence ID" value="GAH65914.1"/>
    <property type="molecule type" value="Genomic_DNA"/>
</dbReference>
<evidence type="ECO:0000313" key="1">
    <source>
        <dbReference type="EMBL" id="GAH65914.1"/>
    </source>
</evidence>
<comment type="caution">
    <text evidence="1">The sequence shown here is derived from an EMBL/GenBank/DDBJ whole genome shotgun (WGS) entry which is preliminary data.</text>
</comment>